<feature type="domain" description="ParB-like N-terminal" evidence="1">
    <location>
        <begin position="7"/>
        <end position="95"/>
    </location>
</feature>
<evidence type="ECO:0000259" key="1">
    <source>
        <dbReference type="SMART" id="SM00470"/>
    </source>
</evidence>
<dbReference type="AlphaFoldDB" id="A0A7C2YJN7"/>
<accession>A0A7C2YJN7</accession>
<dbReference type="EMBL" id="DSFE01000061">
    <property type="protein sequence ID" value="HEU97771.1"/>
    <property type="molecule type" value="Genomic_DNA"/>
</dbReference>
<sequence length="153" mass="17518">MIPADKLINRTALAKREELLPHEKTDELTVEIVAKMMLKERVVRVPVLVEYKYGVILDGHHRVEALKRFGIELVPVYIVDYNPEDIAVFSRRKDLVVSKDEVIRRATAKDLFPHKSTRHVLRGGGIPCSIIYLEEHNEGKAPLPLVSFRKRAS</sequence>
<comment type="caution">
    <text evidence="2">The sequence shown here is derived from an EMBL/GenBank/DDBJ whole genome shotgun (WGS) entry which is preliminary data.</text>
</comment>
<dbReference type="InterPro" id="IPR036086">
    <property type="entry name" value="ParB/Sulfiredoxin_sf"/>
</dbReference>
<proteinExistence type="predicted"/>
<dbReference type="InterPro" id="IPR003115">
    <property type="entry name" value="ParB_N"/>
</dbReference>
<name>A0A7C2YJN7_9CREN</name>
<dbReference type="SUPFAM" id="SSF110849">
    <property type="entry name" value="ParB/Sulfiredoxin"/>
    <property type="match status" value="1"/>
</dbReference>
<protein>
    <recommendedName>
        <fullName evidence="1">ParB-like N-terminal domain-containing protein</fullName>
    </recommendedName>
</protein>
<dbReference type="SMART" id="SM00470">
    <property type="entry name" value="ParB"/>
    <property type="match status" value="1"/>
</dbReference>
<evidence type="ECO:0000313" key="2">
    <source>
        <dbReference type="EMBL" id="HEU97771.1"/>
    </source>
</evidence>
<reference evidence="2" key="1">
    <citation type="journal article" date="2020" name="mSystems">
        <title>Genome- and Community-Level Interaction Insights into Carbon Utilization and Element Cycling Functions of Hydrothermarchaeota in Hydrothermal Sediment.</title>
        <authorList>
            <person name="Zhou Z."/>
            <person name="Liu Y."/>
            <person name="Xu W."/>
            <person name="Pan J."/>
            <person name="Luo Z.H."/>
            <person name="Li M."/>
        </authorList>
    </citation>
    <scope>NUCLEOTIDE SEQUENCE [LARGE SCALE GENOMIC DNA]</scope>
    <source>
        <strain evidence="2">SpSt-1259</strain>
    </source>
</reference>
<dbReference type="Gene3D" id="3.90.1530.10">
    <property type="entry name" value="Conserved hypothetical protein from pyrococcus furiosus pfu- 392566-001, ParB domain"/>
    <property type="match status" value="1"/>
</dbReference>
<organism evidence="2">
    <name type="scientific">Fervidicoccus fontis</name>
    <dbReference type="NCBI Taxonomy" id="683846"/>
    <lineage>
        <taxon>Archaea</taxon>
        <taxon>Thermoproteota</taxon>
        <taxon>Thermoprotei</taxon>
        <taxon>Fervidicoccales</taxon>
        <taxon>Fervidicoccaceae</taxon>
        <taxon>Fervidicoccus</taxon>
    </lineage>
</organism>
<gene>
    <name evidence="2" type="ORF">ENO36_02815</name>
</gene>
<dbReference type="Proteomes" id="UP000885664">
    <property type="component" value="Unassembled WGS sequence"/>
</dbReference>